<evidence type="ECO:0000313" key="6">
    <source>
        <dbReference type="EMBL" id="TWO18176.1"/>
    </source>
</evidence>
<name>A0A562X909_CAMHY</name>
<gene>
    <name evidence="6" type="ORF">YZ82_09260</name>
</gene>
<dbReference type="PROSITE" id="PS50975">
    <property type="entry name" value="ATP_GRASP"/>
    <property type="match status" value="1"/>
</dbReference>
<dbReference type="InterPro" id="IPR011761">
    <property type="entry name" value="ATP-grasp"/>
</dbReference>
<feature type="domain" description="ATP-grasp" evidence="5">
    <location>
        <begin position="18"/>
        <end position="176"/>
    </location>
</feature>
<evidence type="ECO:0000256" key="2">
    <source>
        <dbReference type="ARBA" id="ARBA00022741"/>
    </source>
</evidence>
<keyword evidence="2 4" id="KW-0547">Nucleotide-binding</keyword>
<dbReference type="RefSeq" id="WP_147497695.1">
    <property type="nucleotide sequence ID" value="NZ_VOAP01000029.1"/>
</dbReference>
<comment type="caution">
    <text evidence="6">The sequence shown here is derived from an EMBL/GenBank/DDBJ whole genome shotgun (WGS) entry which is preliminary data.</text>
</comment>
<evidence type="ECO:0000259" key="5">
    <source>
        <dbReference type="PROSITE" id="PS50975"/>
    </source>
</evidence>
<dbReference type="AlphaFoldDB" id="A0A562X909"/>
<sequence length="267" mass="29872">MRPIECHLITPNLDLSILKFPLIIKPRFGSGSRDVIAVKDQLELKNALAKIDLNKEDFLAETLVEGTEYGLSGAVVNGKYIHILIRQKLLTPLPYRQSIGNLSASEIFEVTHYMQKVSTRLNLKNCLINADIIITPGGEPFIIELAPRPSGHYLSSTFVEIATGVNMTKEWINMILGKAFSFEPKFTKHAIIRYFDFEGRVTAPNFEILKDELGIVKYECNINGVLGKVTDGKSIINRGYAIIVANSKQECLAKADALMKKFKKDTK</sequence>
<dbReference type="Pfam" id="PF13535">
    <property type="entry name" value="ATP-grasp_4"/>
    <property type="match status" value="1"/>
</dbReference>
<dbReference type="PANTHER" id="PTHR43585">
    <property type="entry name" value="FUMIPYRROLE BIOSYNTHESIS PROTEIN C"/>
    <property type="match status" value="1"/>
</dbReference>
<proteinExistence type="predicted"/>
<dbReference type="InterPro" id="IPR052032">
    <property type="entry name" value="ATP-dep_AA_Ligase"/>
</dbReference>
<dbReference type="GO" id="GO:0046872">
    <property type="term" value="F:metal ion binding"/>
    <property type="evidence" value="ECO:0007669"/>
    <property type="project" value="InterPro"/>
</dbReference>
<dbReference type="GO" id="GO:0005524">
    <property type="term" value="F:ATP binding"/>
    <property type="evidence" value="ECO:0007669"/>
    <property type="project" value="UniProtKB-UniRule"/>
</dbReference>
<dbReference type="PANTHER" id="PTHR43585:SF2">
    <property type="entry name" value="ATP-GRASP ENZYME FSQD"/>
    <property type="match status" value="1"/>
</dbReference>
<evidence type="ECO:0000313" key="7">
    <source>
        <dbReference type="Proteomes" id="UP000321812"/>
    </source>
</evidence>
<dbReference type="EMBL" id="VOAP01000029">
    <property type="protein sequence ID" value="TWO18176.1"/>
    <property type="molecule type" value="Genomic_DNA"/>
</dbReference>
<evidence type="ECO:0000256" key="4">
    <source>
        <dbReference type="PROSITE-ProRule" id="PRU00409"/>
    </source>
</evidence>
<accession>A0A562X909</accession>
<organism evidence="6 7">
    <name type="scientific">Campylobacter hyointestinalis</name>
    <dbReference type="NCBI Taxonomy" id="198"/>
    <lineage>
        <taxon>Bacteria</taxon>
        <taxon>Pseudomonadati</taxon>
        <taxon>Campylobacterota</taxon>
        <taxon>Epsilonproteobacteria</taxon>
        <taxon>Campylobacterales</taxon>
        <taxon>Campylobacteraceae</taxon>
        <taxon>Campylobacter</taxon>
    </lineage>
</organism>
<evidence type="ECO:0000256" key="3">
    <source>
        <dbReference type="ARBA" id="ARBA00022840"/>
    </source>
</evidence>
<keyword evidence="1" id="KW-0436">Ligase</keyword>
<dbReference type="Proteomes" id="UP000321812">
    <property type="component" value="Unassembled WGS sequence"/>
</dbReference>
<reference evidence="6 7" key="1">
    <citation type="submission" date="2019-07" db="EMBL/GenBank/DDBJ databases">
        <title>Rapid identification of Enteric Bacteria from Whole Genome Sequences (WGS) using Average Nucleotide Identity (ANI).</title>
        <authorList>
            <person name="Lane C."/>
        </authorList>
    </citation>
    <scope>NUCLEOTIDE SEQUENCE [LARGE SCALE GENOMIC DNA]</scope>
    <source>
        <strain evidence="6 7">D2411</strain>
    </source>
</reference>
<dbReference type="SUPFAM" id="SSF56059">
    <property type="entry name" value="Glutathione synthetase ATP-binding domain-like"/>
    <property type="match status" value="1"/>
</dbReference>
<dbReference type="Gene3D" id="3.30.470.20">
    <property type="entry name" value="ATP-grasp fold, B domain"/>
    <property type="match status" value="1"/>
</dbReference>
<protein>
    <submittedName>
        <fullName evidence="6">ATP-grasp domain-containing protein</fullName>
    </submittedName>
</protein>
<keyword evidence="3 4" id="KW-0067">ATP-binding</keyword>
<dbReference type="Gene3D" id="3.30.1490.20">
    <property type="entry name" value="ATP-grasp fold, A domain"/>
    <property type="match status" value="1"/>
</dbReference>
<evidence type="ECO:0000256" key="1">
    <source>
        <dbReference type="ARBA" id="ARBA00022598"/>
    </source>
</evidence>
<dbReference type="InterPro" id="IPR013815">
    <property type="entry name" value="ATP_grasp_subdomain_1"/>
</dbReference>
<dbReference type="GO" id="GO:0016874">
    <property type="term" value="F:ligase activity"/>
    <property type="evidence" value="ECO:0007669"/>
    <property type="project" value="UniProtKB-KW"/>
</dbReference>